<keyword evidence="3" id="KW-1185">Reference proteome</keyword>
<evidence type="ECO:0000313" key="2">
    <source>
        <dbReference type="EMBL" id="ASC73172.1"/>
    </source>
</evidence>
<name>A0A1Z3HSD7_9CYAN</name>
<dbReference type="SUPFAM" id="SSF52540">
    <property type="entry name" value="P-loop containing nucleoside triphosphate hydrolases"/>
    <property type="match status" value="1"/>
</dbReference>
<dbReference type="InterPro" id="IPR054472">
    <property type="entry name" value="WHD"/>
</dbReference>
<dbReference type="KEGG" id="hhg:XM38_041340"/>
<dbReference type="Proteomes" id="UP000191901">
    <property type="component" value="Chromosome"/>
</dbReference>
<dbReference type="OrthoDB" id="525268at2"/>
<gene>
    <name evidence="2" type="ORF">XM38_041340</name>
</gene>
<dbReference type="Pfam" id="PF22977">
    <property type="entry name" value="WHD"/>
    <property type="match status" value="1"/>
</dbReference>
<dbReference type="RefSeq" id="WP_088430808.1">
    <property type="nucleotide sequence ID" value="NZ_CP021983.2"/>
</dbReference>
<evidence type="ECO:0000313" key="3">
    <source>
        <dbReference type="Proteomes" id="UP000191901"/>
    </source>
</evidence>
<feature type="domain" description="Winged helix" evidence="1">
    <location>
        <begin position="3"/>
        <end position="214"/>
    </location>
</feature>
<protein>
    <recommendedName>
        <fullName evidence="1">Winged helix domain-containing protein</fullName>
    </recommendedName>
</protein>
<accession>A0A1Z3HSD7</accession>
<sequence length="457" mass="51050">MAETATPFADNWAYLKTELAWLDRLLLLAVSRQQQEHKAIERVARSSGDRVGQHWWKGILTLPHTNRYHECPTPKPPYSTRKYGQQLQARICASQARGICLALPHLQAQLQLSSFEKNVILMALAPEVNQRFGRLYSYLQAPELPTTPELPTVALCLRLLCRDDQAWRQARPQLAPTAPLFQTGCLQWSTQSTEALLGRQVKLADDLVTYLLADAPNVSGVPFLTRAMATATAPLQTASGVDWSQLILPPATLKQLQTLAQISHHGPGQIALLIGETGTGKLMTARALAQHWGTSVTWLDLAAQPQAPLPDLTEAVLLVKSAQHWLGRRTRVSEAELRQWLQRRRQRPGLTLLTLHPWQTIRPRWRSQIDAVITLPRPDQRARHRLWQQALPADSAVEADLDWAQVARDLPLTGGQIQTLARQALALAGSAPLTRDHLQQALALQHPTLTLKSSRWS</sequence>
<reference evidence="2 3" key="1">
    <citation type="journal article" date="2016" name="Biochim. Biophys. Acta">
        <title>Characterization of red-shifted phycobilisomes isolated from the chlorophyll f-containing cyanobacterium Halomicronema hongdechloris.</title>
        <authorList>
            <person name="Li Y."/>
            <person name="Lin Y."/>
            <person name="Garvey C.J."/>
            <person name="Birch D."/>
            <person name="Corkery R.W."/>
            <person name="Loughlin P.C."/>
            <person name="Scheer H."/>
            <person name="Willows R.D."/>
            <person name="Chen M."/>
        </authorList>
    </citation>
    <scope>NUCLEOTIDE SEQUENCE [LARGE SCALE GENOMIC DNA]</scope>
    <source>
        <strain evidence="2 3">C2206</strain>
    </source>
</reference>
<evidence type="ECO:0000259" key="1">
    <source>
        <dbReference type="Pfam" id="PF22977"/>
    </source>
</evidence>
<dbReference type="InterPro" id="IPR027417">
    <property type="entry name" value="P-loop_NTPase"/>
</dbReference>
<organism evidence="2 3">
    <name type="scientific">Halomicronema hongdechloris C2206</name>
    <dbReference type="NCBI Taxonomy" id="1641165"/>
    <lineage>
        <taxon>Bacteria</taxon>
        <taxon>Bacillati</taxon>
        <taxon>Cyanobacteriota</taxon>
        <taxon>Cyanophyceae</taxon>
        <taxon>Nodosilineales</taxon>
        <taxon>Nodosilineaceae</taxon>
        <taxon>Halomicronema</taxon>
    </lineage>
</organism>
<dbReference type="EMBL" id="CP021983">
    <property type="protein sequence ID" value="ASC73172.1"/>
    <property type="molecule type" value="Genomic_DNA"/>
</dbReference>
<proteinExistence type="predicted"/>
<dbReference type="AlphaFoldDB" id="A0A1Z3HSD7"/>
<dbReference type="Gene3D" id="3.40.50.300">
    <property type="entry name" value="P-loop containing nucleotide triphosphate hydrolases"/>
    <property type="match status" value="1"/>
</dbReference>